<dbReference type="Gene3D" id="1.10.8.10">
    <property type="entry name" value="DNA helicase RuvA subunit, C-terminal domain"/>
    <property type="match status" value="1"/>
</dbReference>
<keyword evidence="3" id="KW-1185">Reference proteome</keyword>
<dbReference type="AlphaFoldDB" id="A0A6M0H5G7"/>
<dbReference type="Proteomes" id="UP000481872">
    <property type="component" value="Unassembled WGS sequence"/>
</dbReference>
<name>A0A6M0H5G7_9CLOT</name>
<keyword evidence="1" id="KW-0472">Membrane</keyword>
<keyword evidence="1" id="KW-1133">Transmembrane helix</keyword>
<dbReference type="SUPFAM" id="SSF46934">
    <property type="entry name" value="UBA-like"/>
    <property type="match status" value="1"/>
</dbReference>
<dbReference type="InterPro" id="IPR009060">
    <property type="entry name" value="UBA-like_sf"/>
</dbReference>
<evidence type="ECO:0000256" key="1">
    <source>
        <dbReference type="SAM" id="Phobius"/>
    </source>
</evidence>
<dbReference type="RefSeq" id="WP_199870157.1">
    <property type="nucleotide sequence ID" value="NZ_JAAGPU010000018.1"/>
</dbReference>
<keyword evidence="1" id="KW-0812">Transmembrane</keyword>
<dbReference type="EMBL" id="JAAGPU010000018">
    <property type="protein sequence ID" value="NEU05303.1"/>
    <property type="molecule type" value="Genomic_DNA"/>
</dbReference>
<dbReference type="CDD" id="cd14360">
    <property type="entry name" value="UBA_NAC_like_bac"/>
    <property type="match status" value="1"/>
</dbReference>
<evidence type="ECO:0000313" key="3">
    <source>
        <dbReference type="Proteomes" id="UP000481872"/>
    </source>
</evidence>
<organism evidence="2 3">
    <name type="scientific">Clostridium senegalense</name>
    <dbReference type="NCBI Taxonomy" id="1465809"/>
    <lineage>
        <taxon>Bacteria</taxon>
        <taxon>Bacillati</taxon>
        <taxon>Bacillota</taxon>
        <taxon>Clostridia</taxon>
        <taxon>Eubacteriales</taxon>
        <taxon>Clostridiaceae</taxon>
        <taxon>Clostridium</taxon>
    </lineage>
</organism>
<comment type="caution">
    <text evidence="2">The sequence shown here is derived from an EMBL/GenBank/DDBJ whole genome shotgun (WGS) entry which is preliminary data.</text>
</comment>
<proteinExistence type="predicted"/>
<evidence type="ECO:0000313" key="2">
    <source>
        <dbReference type="EMBL" id="NEU05303.1"/>
    </source>
</evidence>
<feature type="transmembrane region" description="Helical" evidence="1">
    <location>
        <begin position="119"/>
        <end position="144"/>
    </location>
</feature>
<sequence length="185" mass="21294">MEKNEMIEIIIKKANVTREEAIEALEKCNWDVIDSIIYLEKNGKIKSNTIENATIIEVKEEEQEENREDKKKNRKKHEERYGGIGEVVGRVFKFISKFIKKGNENCFEVKKENEKPIRISLTISILLLIFLSVPTIILLLIGLFCGYKYSLSGAHNNYNGVNNVFEKASESADNIKNDFKKGYAK</sequence>
<reference evidence="2 3" key="1">
    <citation type="submission" date="2020-02" db="EMBL/GenBank/DDBJ databases">
        <title>Genome assembly of a novel Clostridium senegalense strain.</title>
        <authorList>
            <person name="Gupta T.B."/>
            <person name="Jauregui R."/>
            <person name="Maclean P."/>
            <person name="Nawarathana A."/>
            <person name="Brightwell G."/>
        </authorList>
    </citation>
    <scope>NUCLEOTIDE SEQUENCE [LARGE SCALE GENOMIC DNA]</scope>
    <source>
        <strain evidence="2 3">AGRFS4</strain>
    </source>
</reference>
<protein>
    <submittedName>
        <fullName evidence="2">DUF4342 domain-containing protein</fullName>
    </submittedName>
</protein>
<gene>
    <name evidence="2" type="ORF">G3M99_10650</name>
</gene>
<accession>A0A6M0H5G7</accession>